<comment type="caution">
    <text evidence="1">The sequence shown here is derived from an EMBL/GenBank/DDBJ whole genome shotgun (WGS) entry which is preliminary data.</text>
</comment>
<dbReference type="AlphaFoldDB" id="A0A558B863"/>
<organism evidence="1 2">
    <name type="scientific">Marinobacter vinifirmus</name>
    <dbReference type="NCBI Taxonomy" id="355591"/>
    <lineage>
        <taxon>Bacteria</taxon>
        <taxon>Pseudomonadati</taxon>
        <taxon>Pseudomonadota</taxon>
        <taxon>Gammaproteobacteria</taxon>
        <taxon>Pseudomonadales</taxon>
        <taxon>Marinobacteraceae</taxon>
        <taxon>Marinobacter</taxon>
    </lineage>
</organism>
<accession>A0A558B863</accession>
<protein>
    <recommendedName>
        <fullName evidence="3">DUF2290 domain-containing protein</fullName>
    </recommendedName>
</protein>
<name>A0A558B863_9GAMM</name>
<evidence type="ECO:0000313" key="2">
    <source>
        <dbReference type="Proteomes" id="UP000319142"/>
    </source>
</evidence>
<sequence length="242" mass="27864">MHREKVCEELESLCGVLESFYGDCVRDVGALRGAISRIRSACRNDEERPLKVDVQKLIFEIPEGHKHTLPKGVKDSVISLCISMHFKGHLATFDEIENLNIDFELHAMDAQGMPVKSAWHFDFHEVVGDEHFSHPRFHFQFGGKRLRESDRISNNDCDSGELLLMESPRIMHPPLDLTLAIDFLFGNFLGRRNWLRLRSDSIYRKIHGTSKSLYWRPFFDSISGYFDSPDSFKNATDLHPGL</sequence>
<proteinExistence type="predicted"/>
<dbReference type="Proteomes" id="UP000319142">
    <property type="component" value="Unassembled WGS sequence"/>
</dbReference>
<evidence type="ECO:0008006" key="3">
    <source>
        <dbReference type="Google" id="ProtNLM"/>
    </source>
</evidence>
<evidence type="ECO:0000313" key="1">
    <source>
        <dbReference type="EMBL" id="TVT32701.1"/>
    </source>
</evidence>
<reference evidence="1 2" key="1">
    <citation type="submission" date="2019-07" db="EMBL/GenBank/DDBJ databases">
        <title>The pathways for chlorine oxyanion respiration interact through the shared metabolite chlorate.</title>
        <authorList>
            <person name="Barnum T.P."/>
            <person name="Cheng Y."/>
            <person name="Hill K.A."/>
            <person name="Lucas L.N."/>
            <person name="Carlson H.K."/>
            <person name="Coates J.D."/>
        </authorList>
    </citation>
    <scope>NUCLEOTIDE SEQUENCE [LARGE SCALE GENOMIC DNA]</scope>
    <source>
        <strain evidence="1">UCB</strain>
    </source>
</reference>
<dbReference type="EMBL" id="VMRX01000030">
    <property type="protein sequence ID" value="TVT32701.1"/>
    <property type="molecule type" value="Genomic_DNA"/>
</dbReference>
<gene>
    <name evidence="1" type="ORF">FHK81_11595</name>
</gene>